<name>A0A840NCS8_9PSEU</name>
<proteinExistence type="predicted"/>
<dbReference type="EMBL" id="JACHIV010000001">
    <property type="protein sequence ID" value="MBB5070106.1"/>
    <property type="molecule type" value="Genomic_DNA"/>
</dbReference>
<feature type="transmembrane region" description="Helical" evidence="1">
    <location>
        <begin position="70"/>
        <end position="92"/>
    </location>
</feature>
<comment type="caution">
    <text evidence="2">The sequence shown here is derived from an EMBL/GenBank/DDBJ whole genome shotgun (WGS) entry which is preliminary data.</text>
</comment>
<gene>
    <name evidence="2" type="ORF">BJ969_003194</name>
</gene>
<feature type="transmembrane region" description="Helical" evidence="1">
    <location>
        <begin position="39"/>
        <end position="58"/>
    </location>
</feature>
<dbReference type="RefSeq" id="WP_184479682.1">
    <property type="nucleotide sequence ID" value="NZ_CP059557.1"/>
</dbReference>
<sequence length="100" mass="10228">MLHIGFDAVVPVLSQLPNPAPAPPPGADKITEVAGVFKWGAQIALLIGFFAGLAVWAGGRWVDHHRAGKVGVVMMLCGVAGGLLYAVGYPLINHFAGGGA</sequence>
<protein>
    <submittedName>
        <fullName evidence="2">Uncharacterized protein</fullName>
    </submittedName>
</protein>
<dbReference type="Proteomes" id="UP000580474">
    <property type="component" value="Unassembled WGS sequence"/>
</dbReference>
<organism evidence="2 3">
    <name type="scientific">Saccharopolyspora gloriosae</name>
    <dbReference type="NCBI Taxonomy" id="455344"/>
    <lineage>
        <taxon>Bacteria</taxon>
        <taxon>Bacillati</taxon>
        <taxon>Actinomycetota</taxon>
        <taxon>Actinomycetes</taxon>
        <taxon>Pseudonocardiales</taxon>
        <taxon>Pseudonocardiaceae</taxon>
        <taxon>Saccharopolyspora</taxon>
    </lineage>
</organism>
<keyword evidence="1" id="KW-0812">Transmembrane</keyword>
<evidence type="ECO:0000256" key="1">
    <source>
        <dbReference type="SAM" id="Phobius"/>
    </source>
</evidence>
<reference evidence="2 3" key="1">
    <citation type="submission" date="2020-08" db="EMBL/GenBank/DDBJ databases">
        <title>Sequencing the genomes of 1000 actinobacteria strains.</title>
        <authorList>
            <person name="Klenk H.-P."/>
        </authorList>
    </citation>
    <scope>NUCLEOTIDE SEQUENCE [LARGE SCALE GENOMIC DNA]</scope>
    <source>
        <strain evidence="2 3">DSM 45582</strain>
    </source>
</reference>
<evidence type="ECO:0000313" key="3">
    <source>
        <dbReference type="Proteomes" id="UP000580474"/>
    </source>
</evidence>
<keyword evidence="1" id="KW-1133">Transmembrane helix</keyword>
<evidence type="ECO:0000313" key="2">
    <source>
        <dbReference type="EMBL" id="MBB5070106.1"/>
    </source>
</evidence>
<accession>A0A840NCS8</accession>
<keyword evidence="1" id="KW-0472">Membrane</keyword>
<dbReference type="AlphaFoldDB" id="A0A840NCS8"/>
<keyword evidence="3" id="KW-1185">Reference proteome</keyword>